<evidence type="ECO:0000313" key="3">
    <source>
        <dbReference type="Proteomes" id="UP000095657"/>
    </source>
</evidence>
<protein>
    <submittedName>
        <fullName evidence="2">Uncharacterized protein</fullName>
    </submittedName>
</protein>
<reference evidence="2 3" key="1">
    <citation type="submission" date="2015-09" db="EMBL/GenBank/DDBJ databases">
        <authorList>
            <consortium name="Pathogen Informatics"/>
        </authorList>
    </citation>
    <scope>NUCLEOTIDE SEQUENCE [LARGE SCALE GENOMIC DNA]</scope>
    <source>
        <strain evidence="2 3">2789STDY5834880</strain>
    </source>
</reference>
<keyword evidence="1" id="KW-0472">Membrane</keyword>
<feature type="transmembrane region" description="Helical" evidence="1">
    <location>
        <begin position="6"/>
        <end position="24"/>
    </location>
</feature>
<evidence type="ECO:0000313" key="2">
    <source>
        <dbReference type="EMBL" id="CUP26226.1"/>
    </source>
</evidence>
<sequence>MGGTLSIYAIHLTVITLLISCLDIDTLQLPYWLCVCGMWIMVLIISYLCHILIGKNRCLSLLLLGK</sequence>
<keyword evidence="1" id="KW-1133">Transmembrane helix</keyword>
<name>A0A174LTV6_9BACE</name>
<dbReference type="Proteomes" id="UP000095657">
    <property type="component" value="Unassembled WGS sequence"/>
</dbReference>
<keyword evidence="1" id="KW-0812">Transmembrane</keyword>
<accession>A0A174LTV6</accession>
<organism evidence="2 3">
    <name type="scientific">Bacteroides caccae</name>
    <dbReference type="NCBI Taxonomy" id="47678"/>
    <lineage>
        <taxon>Bacteria</taxon>
        <taxon>Pseudomonadati</taxon>
        <taxon>Bacteroidota</taxon>
        <taxon>Bacteroidia</taxon>
        <taxon>Bacteroidales</taxon>
        <taxon>Bacteroidaceae</taxon>
        <taxon>Bacteroides</taxon>
    </lineage>
</organism>
<dbReference type="EMBL" id="CZAI01000003">
    <property type="protein sequence ID" value="CUP26226.1"/>
    <property type="molecule type" value="Genomic_DNA"/>
</dbReference>
<evidence type="ECO:0000256" key="1">
    <source>
        <dbReference type="SAM" id="Phobius"/>
    </source>
</evidence>
<proteinExistence type="predicted"/>
<dbReference type="AlphaFoldDB" id="A0A174LTV6"/>
<dbReference type="STRING" id="47678.ERS852494_01892"/>
<feature type="transmembrane region" description="Helical" evidence="1">
    <location>
        <begin position="31"/>
        <end position="53"/>
    </location>
</feature>
<gene>
    <name evidence="2" type="ORF">ERS852494_01892</name>
</gene>